<accession>Q3Z843</accession>
<dbReference type="SUPFAM" id="SSF46894">
    <property type="entry name" value="C-terminal effector domain of the bipartite response regulators"/>
    <property type="match status" value="1"/>
</dbReference>
<keyword evidence="2" id="KW-0238">DNA-binding</keyword>
<dbReference type="HOGENOM" id="CLU_1616293_0_0_0"/>
<sequence>MDTSLYKTILKIVIHPSYEWLEPAKGMNISHRELEVFVLMIEGHNNKEIGALLGIQYQSVKNHLHTLNKKLKANNNPQAMVILLSMNVLGLLRKWENTEITQSEYVQNLRETLENPNSGLSKSSKTFTKKFMVEHGLYGELYKDRIEELRNAERPEGQPEKTGE</sequence>
<dbReference type="Proteomes" id="UP000008289">
    <property type="component" value="Chromosome"/>
</dbReference>
<dbReference type="Gene3D" id="1.10.10.10">
    <property type="entry name" value="Winged helix-like DNA-binding domain superfamily/Winged helix DNA-binding domain"/>
    <property type="match status" value="1"/>
</dbReference>
<dbReference type="GeneID" id="3230578"/>
<evidence type="ECO:0000256" key="1">
    <source>
        <dbReference type="ARBA" id="ARBA00023015"/>
    </source>
</evidence>
<reference evidence="5 6" key="1">
    <citation type="journal article" date="2005" name="Science">
        <title>Genome sequence of the PCE-dechlorinating bacterium Dehalococcoides ethenogenes.</title>
        <authorList>
            <person name="Seshadri R."/>
            <person name="Adrian L."/>
            <person name="Fouts D.E."/>
            <person name="Eisen J.A."/>
            <person name="Phillippy A.M."/>
            <person name="Methe B.A."/>
            <person name="Ward N.L."/>
            <person name="Nelson W.C."/>
            <person name="Deboy R.T."/>
            <person name="Khouri H.M."/>
            <person name="Kolonay J.F."/>
            <person name="Dodson R.J."/>
            <person name="Daugherty S.C."/>
            <person name="Brinkac L.M."/>
            <person name="Sullivan S.A."/>
            <person name="Madupu R."/>
            <person name="Nelson K.E."/>
            <person name="Kang K.H."/>
            <person name="Impraim M."/>
            <person name="Tran K."/>
            <person name="Robinson J.M."/>
            <person name="Forberger H.A."/>
            <person name="Fraser C.M."/>
            <person name="Zinder S.H."/>
            <person name="Heidelberg J.F."/>
        </authorList>
    </citation>
    <scope>NUCLEOTIDE SEQUENCE [LARGE SCALE GENOMIC DNA]</scope>
    <source>
        <strain evidence="6">ATCC BAA-2266 / KCTC 15142 / 195</strain>
    </source>
</reference>
<dbReference type="AlphaFoldDB" id="Q3Z843"/>
<dbReference type="PROSITE" id="PS50043">
    <property type="entry name" value="HTH_LUXR_2"/>
    <property type="match status" value="1"/>
</dbReference>
<keyword evidence="1" id="KW-0805">Transcription regulation</keyword>
<dbReference type="Pfam" id="PF00196">
    <property type="entry name" value="GerE"/>
    <property type="match status" value="1"/>
</dbReference>
<dbReference type="EMBL" id="CP000027">
    <property type="protein sequence ID" value="AAW40611.1"/>
    <property type="molecule type" value="Genomic_DNA"/>
</dbReference>
<gene>
    <name evidence="5" type="ordered locus">DET0880</name>
</gene>
<organism evidence="5 6">
    <name type="scientific">Dehalococcoides mccartyi (strain ATCC BAA-2266 / KCTC 15142 / 195)</name>
    <name type="common">Dehalococcoides ethenogenes (strain 195)</name>
    <dbReference type="NCBI Taxonomy" id="243164"/>
    <lineage>
        <taxon>Bacteria</taxon>
        <taxon>Bacillati</taxon>
        <taxon>Chloroflexota</taxon>
        <taxon>Dehalococcoidia</taxon>
        <taxon>Dehalococcoidales</taxon>
        <taxon>Dehalococcoidaceae</taxon>
        <taxon>Dehalococcoides</taxon>
    </lineage>
</organism>
<dbReference type="GO" id="GO:0006355">
    <property type="term" value="P:regulation of DNA-templated transcription"/>
    <property type="evidence" value="ECO:0007669"/>
    <property type="project" value="InterPro"/>
</dbReference>
<dbReference type="PRINTS" id="PR00038">
    <property type="entry name" value="HTHLUXR"/>
</dbReference>
<proteinExistence type="predicted"/>
<dbReference type="PANTHER" id="PTHR44688">
    <property type="entry name" value="DNA-BINDING TRANSCRIPTIONAL ACTIVATOR DEVR_DOSR"/>
    <property type="match status" value="1"/>
</dbReference>
<dbReference type="STRING" id="243164.DET0880"/>
<dbReference type="eggNOG" id="COG2197">
    <property type="taxonomic scope" value="Bacteria"/>
</dbReference>
<dbReference type="InterPro" id="IPR000792">
    <property type="entry name" value="Tscrpt_reg_LuxR_C"/>
</dbReference>
<evidence type="ECO:0000259" key="4">
    <source>
        <dbReference type="PROSITE" id="PS50043"/>
    </source>
</evidence>
<dbReference type="SMART" id="SM00421">
    <property type="entry name" value="HTH_LUXR"/>
    <property type="match status" value="1"/>
</dbReference>
<dbReference type="PANTHER" id="PTHR44688:SF16">
    <property type="entry name" value="DNA-BINDING TRANSCRIPTIONAL ACTIVATOR DEVR_DOSR"/>
    <property type="match status" value="1"/>
</dbReference>
<dbReference type="InterPro" id="IPR016032">
    <property type="entry name" value="Sig_transdc_resp-reg_C-effctor"/>
</dbReference>
<dbReference type="CDD" id="cd06170">
    <property type="entry name" value="LuxR_C_like"/>
    <property type="match status" value="1"/>
</dbReference>
<dbReference type="GO" id="GO:0003677">
    <property type="term" value="F:DNA binding"/>
    <property type="evidence" value="ECO:0007669"/>
    <property type="project" value="UniProtKB-KW"/>
</dbReference>
<dbReference type="RefSeq" id="WP_010936607.1">
    <property type="nucleotide sequence ID" value="NC_002936.3"/>
</dbReference>
<protein>
    <submittedName>
        <fullName evidence="5">Transcriptional regulator, LuxR family</fullName>
    </submittedName>
</protein>
<dbReference type="InterPro" id="IPR036388">
    <property type="entry name" value="WH-like_DNA-bd_sf"/>
</dbReference>
<keyword evidence="6" id="KW-1185">Reference proteome</keyword>
<evidence type="ECO:0000313" key="5">
    <source>
        <dbReference type="EMBL" id="AAW40611.1"/>
    </source>
</evidence>
<keyword evidence="3" id="KW-0804">Transcription</keyword>
<dbReference type="InParanoid" id="Q3Z843"/>
<evidence type="ECO:0000313" key="6">
    <source>
        <dbReference type="Proteomes" id="UP000008289"/>
    </source>
</evidence>
<name>Q3Z843_DEHM1</name>
<evidence type="ECO:0000256" key="2">
    <source>
        <dbReference type="ARBA" id="ARBA00023125"/>
    </source>
</evidence>
<dbReference type="KEGG" id="det:DET0880"/>
<evidence type="ECO:0000256" key="3">
    <source>
        <dbReference type="ARBA" id="ARBA00023163"/>
    </source>
</evidence>
<feature type="domain" description="HTH luxR-type" evidence="4">
    <location>
        <begin position="22"/>
        <end position="87"/>
    </location>
</feature>